<evidence type="ECO:0000313" key="4">
    <source>
        <dbReference type="Proteomes" id="UP000034085"/>
    </source>
</evidence>
<protein>
    <submittedName>
        <fullName evidence="3">Uncharacterized protein</fullName>
    </submittedName>
</protein>
<evidence type="ECO:0000256" key="2">
    <source>
        <dbReference type="SAM" id="SignalP"/>
    </source>
</evidence>
<dbReference type="PATRIC" id="fig|1261127.3.peg.1312"/>
<organism evidence="3 4">
    <name type="scientific">Citrobacter amalonaticus Y19</name>
    <dbReference type="NCBI Taxonomy" id="1261127"/>
    <lineage>
        <taxon>Bacteria</taxon>
        <taxon>Pseudomonadati</taxon>
        <taxon>Pseudomonadota</taxon>
        <taxon>Gammaproteobacteria</taxon>
        <taxon>Enterobacterales</taxon>
        <taxon>Enterobacteriaceae</taxon>
        <taxon>Citrobacter</taxon>
    </lineage>
</organism>
<reference evidence="3 4" key="1">
    <citation type="journal article" date="2013" name="Appl. Microbiol. Biotechnol.">
        <title>Glycerol assimilation and production of 1,3-propanediol by Citrobacter amalonaticus Y19.</title>
        <authorList>
            <person name="Ainala S.K."/>
            <person name="Ashok S."/>
            <person name="Ko Y."/>
            <person name="Park S."/>
        </authorList>
    </citation>
    <scope>NUCLEOTIDE SEQUENCE [LARGE SCALE GENOMIC DNA]</scope>
    <source>
        <strain evidence="3 4">Y19</strain>
    </source>
</reference>
<sequence>MRLLLILPISALLLLPPTAELQAASSAIVPVQPGVATPIARAPCITPPEASPVGTITVEKDGALFVASITVPETQQAPFLVTLNTGETNVAPCSGDKPLLVQVIPKQQAQISSASVQQAFMVLMAAFVLALLMESAFALLFNWRLFQALVVGRAWRTPIMLVGSWLVVSSFKLDLIVELFSAYRGFTVSGGVFTEILTAMIVSGGSVGVNKILTGLGFRSAIPRQDPNTDRASLAQNEAWVSLDISAVLPGRRLSVEMQEDVAPAGTAPTLAIFTPPGEGRLKAIMFPSRGRLPASGGMRVSALDKLYYFAIRDLNSNQLYDVNGNKIPDIRHSAPYCFAARAIVDFSVVKLQP</sequence>
<evidence type="ECO:0000256" key="1">
    <source>
        <dbReference type="SAM" id="Phobius"/>
    </source>
</evidence>
<gene>
    <name evidence="3" type="ORF">F384_06380</name>
</gene>
<evidence type="ECO:0000313" key="3">
    <source>
        <dbReference type="EMBL" id="AKE58804.1"/>
    </source>
</evidence>
<dbReference type="OrthoDB" id="7107997at2"/>
<keyword evidence="1" id="KW-0812">Transmembrane</keyword>
<feature type="transmembrane region" description="Helical" evidence="1">
    <location>
        <begin position="119"/>
        <end position="143"/>
    </location>
</feature>
<feature type="chain" id="PRO_5002510502" evidence="2">
    <location>
        <begin position="24"/>
        <end position="354"/>
    </location>
</feature>
<name>A0A0F6TUP0_CITAM</name>
<keyword evidence="1" id="KW-1133">Transmembrane helix</keyword>
<dbReference type="AlphaFoldDB" id="A0A0F6TUP0"/>
<dbReference type="HOGENOM" id="CLU_782327_0_0_6"/>
<feature type="transmembrane region" description="Helical" evidence="1">
    <location>
        <begin position="185"/>
        <end position="209"/>
    </location>
</feature>
<dbReference type="KEGG" id="cama:F384_06380"/>
<keyword evidence="1" id="KW-0472">Membrane</keyword>
<feature type="signal peptide" evidence="2">
    <location>
        <begin position="1"/>
        <end position="23"/>
    </location>
</feature>
<dbReference type="EMBL" id="CP011132">
    <property type="protein sequence ID" value="AKE58804.1"/>
    <property type="molecule type" value="Genomic_DNA"/>
</dbReference>
<feature type="transmembrane region" description="Helical" evidence="1">
    <location>
        <begin position="155"/>
        <end position="173"/>
    </location>
</feature>
<keyword evidence="2" id="KW-0732">Signal</keyword>
<dbReference type="RefSeq" id="WP_046480470.1">
    <property type="nucleotide sequence ID" value="NZ_CP011132.1"/>
</dbReference>
<dbReference type="Proteomes" id="UP000034085">
    <property type="component" value="Chromosome"/>
</dbReference>
<accession>A0A0F6TUP0</accession>
<proteinExistence type="predicted"/>